<sequence>MTYSNYHMQEPKSVIAEDCPTLFFDSYDIPGVYEDSPSFFEAICYPCPPLLSDSPCQEDSFQDFISSAYSEEEAYYANNPYEDEQLPCRNWRNFGSKYESCFTFGDCWDDDLSSYGNSTDTNGNGIGLRGREECILGEEQRDIYSGLYENKETEFSYYDDNPWSGYESWFDERKADTFLNYGGNEHRYAYSYSLDAIGICEELSTPWQNLYALSRSRSRIVESLLIGLLPAIFPSHNSKAKTRPMWRFATLAAIILLFSLPNHADSGKLSLTGKLNRQKSFLAAKLSTPAEFLSAHNNIREIHNLTLLAWDQKLAGYSRWWVETRLDDCRKLLHSPNSPYGENLFWALQDRWNASMVVKYWGDERNLYDPNTNECINNSVCGHYTQIVWNTTRRVGCAHVLCHNKQGNLFACSYDPPGNIYFHGPFGGRFNKSIVYPPSSNNASSPLPGSQTGTTRNRTIIIVSSTIGHPPNKS</sequence>
<organism evidence="4 5">
    <name type="scientific">Salix dunnii</name>
    <dbReference type="NCBI Taxonomy" id="1413687"/>
    <lineage>
        <taxon>Eukaryota</taxon>
        <taxon>Viridiplantae</taxon>
        <taxon>Streptophyta</taxon>
        <taxon>Embryophyta</taxon>
        <taxon>Tracheophyta</taxon>
        <taxon>Spermatophyta</taxon>
        <taxon>Magnoliopsida</taxon>
        <taxon>eudicotyledons</taxon>
        <taxon>Gunneridae</taxon>
        <taxon>Pentapetalae</taxon>
        <taxon>rosids</taxon>
        <taxon>fabids</taxon>
        <taxon>Malpighiales</taxon>
        <taxon>Salicaceae</taxon>
        <taxon>Saliceae</taxon>
        <taxon>Salix</taxon>
    </lineage>
</organism>
<dbReference type="InterPro" id="IPR014044">
    <property type="entry name" value="CAP_dom"/>
</dbReference>
<dbReference type="InterPro" id="IPR001283">
    <property type="entry name" value="CRISP-related"/>
</dbReference>
<dbReference type="GO" id="GO:0005576">
    <property type="term" value="C:extracellular region"/>
    <property type="evidence" value="ECO:0007669"/>
    <property type="project" value="InterPro"/>
</dbReference>
<dbReference type="SUPFAM" id="SSF55797">
    <property type="entry name" value="PR-1-like"/>
    <property type="match status" value="1"/>
</dbReference>
<keyword evidence="2" id="KW-0611">Plant defense</keyword>
<evidence type="ECO:0000259" key="3">
    <source>
        <dbReference type="SMART" id="SM00198"/>
    </source>
</evidence>
<keyword evidence="5" id="KW-1185">Reference proteome</keyword>
<keyword evidence="2" id="KW-0568">Pathogenesis-related protein</keyword>
<accession>A0A835K7P8</accession>
<dbReference type="PANTHER" id="PTHR10334">
    <property type="entry name" value="CYSTEINE-RICH SECRETORY PROTEIN-RELATED"/>
    <property type="match status" value="1"/>
</dbReference>
<dbReference type="AlphaFoldDB" id="A0A835K7P8"/>
<dbReference type="Proteomes" id="UP000657918">
    <property type="component" value="Unassembled WGS sequence"/>
</dbReference>
<dbReference type="InterPro" id="IPR035940">
    <property type="entry name" value="CAP_sf"/>
</dbReference>
<dbReference type="PROSITE" id="PS01010">
    <property type="entry name" value="CRISP_2"/>
    <property type="match status" value="1"/>
</dbReference>
<dbReference type="PRINTS" id="PR00838">
    <property type="entry name" value="V5ALLERGEN"/>
</dbReference>
<dbReference type="FunFam" id="3.40.33.10:FF:000004">
    <property type="entry name" value="CAP, cysteine-rich secretory protein, antigen 5"/>
    <property type="match status" value="1"/>
</dbReference>
<gene>
    <name evidence="4" type="ORF">SADUNF_Sadunf06G0169400</name>
</gene>
<proteinExistence type="predicted"/>
<name>A0A835K7P8_9ROSI</name>
<comment type="function">
    <text evidence="1">Probably involved in the defense reaction of plants against pathogens.</text>
</comment>
<dbReference type="OrthoDB" id="337038at2759"/>
<evidence type="ECO:0000313" key="4">
    <source>
        <dbReference type="EMBL" id="KAF9680896.1"/>
    </source>
</evidence>
<dbReference type="PRINTS" id="PR00837">
    <property type="entry name" value="V5TPXLIKE"/>
</dbReference>
<dbReference type="InterPro" id="IPR018244">
    <property type="entry name" value="Allrgn_V5/Tpx1_CS"/>
</dbReference>
<evidence type="ECO:0000256" key="1">
    <source>
        <dbReference type="ARBA" id="ARBA00003143"/>
    </source>
</evidence>
<dbReference type="EMBL" id="JADGMS010000006">
    <property type="protein sequence ID" value="KAF9680896.1"/>
    <property type="molecule type" value="Genomic_DNA"/>
</dbReference>
<dbReference type="PROSITE" id="PS01009">
    <property type="entry name" value="CRISP_1"/>
    <property type="match status" value="1"/>
</dbReference>
<dbReference type="Gene3D" id="3.40.33.10">
    <property type="entry name" value="CAP"/>
    <property type="match status" value="1"/>
</dbReference>
<protein>
    <recommendedName>
        <fullName evidence="3">SCP domain-containing protein</fullName>
    </recommendedName>
</protein>
<reference evidence="4 5" key="1">
    <citation type="submission" date="2020-10" db="EMBL/GenBank/DDBJ databases">
        <title>Plant Genome Project.</title>
        <authorList>
            <person name="Zhang R.-G."/>
        </authorList>
    </citation>
    <scope>NUCLEOTIDE SEQUENCE [LARGE SCALE GENOMIC DNA]</scope>
    <source>
        <strain evidence="4">FAFU-HL-1</strain>
        <tissue evidence="4">Leaf</tissue>
    </source>
</reference>
<dbReference type="SMART" id="SM00198">
    <property type="entry name" value="SCP"/>
    <property type="match status" value="1"/>
</dbReference>
<evidence type="ECO:0000256" key="2">
    <source>
        <dbReference type="ARBA" id="ARBA00023265"/>
    </source>
</evidence>
<evidence type="ECO:0000313" key="5">
    <source>
        <dbReference type="Proteomes" id="UP000657918"/>
    </source>
</evidence>
<feature type="domain" description="SCP" evidence="3">
    <location>
        <begin position="287"/>
        <end position="422"/>
    </location>
</feature>
<dbReference type="Pfam" id="PF00188">
    <property type="entry name" value="CAP"/>
    <property type="match status" value="1"/>
</dbReference>
<dbReference type="InterPro" id="IPR002413">
    <property type="entry name" value="V5_allergen-like"/>
</dbReference>
<comment type="caution">
    <text evidence="4">The sequence shown here is derived from an EMBL/GenBank/DDBJ whole genome shotgun (WGS) entry which is preliminary data.</text>
</comment>